<name>A0A9D4Q7M6_RHISA</name>
<organism evidence="11 12">
    <name type="scientific">Rhipicephalus sanguineus</name>
    <name type="common">Brown dog tick</name>
    <name type="synonym">Ixodes sanguineus</name>
    <dbReference type="NCBI Taxonomy" id="34632"/>
    <lineage>
        <taxon>Eukaryota</taxon>
        <taxon>Metazoa</taxon>
        <taxon>Ecdysozoa</taxon>
        <taxon>Arthropoda</taxon>
        <taxon>Chelicerata</taxon>
        <taxon>Arachnida</taxon>
        <taxon>Acari</taxon>
        <taxon>Parasitiformes</taxon>
        <taxon>Ixodida</taxon>
        <taxon>Ixodoidea</taxon>
        <taxon>Ixodidae</taxon>
        <taxon>Rhipicephalinae</taxon>
        <taxon>Rhipicephalus</taxon>
        <taxon>Rhipicephalus</taxon>
    </lineage>
</organism>
<reference evidence="11" key="1">
    <citation type="journal article" date="2020" name="Cell">
        <title>Large-Scale Comparative Analyses of Tick Genomes Elucidate Their Genetic Diversity and Vector Capacities.</title>
        <authorList>
            <consortium name="Tick Genome and Microbiome Consortium (TIGMIC)"/>
            <person name="Jia N."/>
            <person name="Wang J."/>
            <person name="Shi W."/>
            <person name="Du L."/>
            <person name="Sun Y."/>
            <person name="Zhan W."/>
            <person name="Jiang J.F."/>
            <person name="Wang Q."/>
            <person name="Zhang B."/>
            <person name="Ji P."/>
            <person name="Bell-Sakyi L."/>
            <person name="Cui X.M."/>
            <person name="Yuan T.T."/>
            <person name="Jiang B.G."/>
            <person name="Yang W.F."/>
            <person name="Lam T.T."/>
            <person name="Chang Q.C."/>
            <person name="Ding S.J."/>
            <person name="Wang X.J."/>
            <person name="Zhu J.G."/>
            <person name="Ruan X.D."/>
            <person name="Zhao L."/>
            <person name="Wei J.T."/>
            <person name="Ye R.Z."/>
            <person name="Que T.C."/>
            <person name="Du C.H."/>
            <person name="Zhou Y.H."/>
            <person name="Cheng J.X."/>
            <person name="Dai P.F."/>
            <person name="Guo W.B."/>
            <person name="Han X.H."/>
            <person name="Huang E.J."/>
            <person name="Li L.F."/>
            <person name="Wei W."/>
            <person name="Gao Y.C."/>
            <person name="Liu J.Z."/>
            <person name="Shao H.Z."/>
            <person name="Wang X."/>
            <person name="Wang C.C."/>
            <person name="Yang T.C."/>
            <person name="Huo Q.B."/>
            <person name="Li W."/>
            <person name="Chen H.Y."/>
            <person name="Chen S.E."/>
            <person name="Zhou L.G."/>
            <person name="Ni X.B."/>
            <person name="Tian J.H."/>
            <person name="Sheng Y."/>
            <person name="Liu T."/>
            <person name="Pan Y.S."/>
            <person name="Xia L.Y."/>
            <person name="Li J."/>
            <person name="Zhao F."/>
            <person name="Cao W.C."/>
        </authorList>
    </citation>
    <scope>NUCLEOTIDE SEQUENCE</scope>
    <source>
        <strain evidence="11">Rsan-2018</strain>
    </source>
</reference>
<keyword evidence="12" id="KW-1185">Reference proteome</keyword>
<dbReference type="PANTHER" id="PTHR24026:SF136">
    <property type="entry name" value="PROTOCADHERIN-23"/>
    <property type="match status" value="1"/>
</dbReference>
<sequence>MRPDFESAVLSSACLRMWQLAQATYVAQAHDADAGRNGAVRYTLLEAPPGLFEVGLDLGGLPCFGHWDYETQPRMRLVLGAADGGTPAQSASMTLLVEVQDVNDNAPVFDRPRTVSAC</sequence>
<keyword evidence="6" id="KW-1133">Transmembrane helix</keyword>
<feature type="domain" description="Cadherin" evidence="10">
    <location>
        <begin position="29"/>
        <end position="109"/>
    </location>
</feature>
<dbReference type="AlphaFoldDB" id="A0A9D4Q7M6"/>
<evidence type="ECO:0000256" key="9">
    <source>
        <dbReference type="PROSITE-ProRule" id="PRU00043"/>
    </source>
</evidence>
<gene>
    <name evidence="11" type="ORF">HPB52_016959</name>
</gene>
<evidence type="ECO:0000256" key="3">
    <source>
        <dbReference type="ARBA" id="ARBA00022737"/>
    </source>
</evidence>
<dbReference type="SUPFAM" id="SSF49313">
    <property type="entry name" value="Cadherin-like"/>
    <property type="match status" value="1"/>
</dbReference>
<keyword evidence="8" id="KW-0325">Glycoprotein</keyword>
<evidence type="ECO:0000256" key="6">
    <source>
        <dbReference type="ARBA" id="ARBA00022989"/>
    </source>
</evidence>
<keyword evidence="7" id="KW-0472">Membrane</keyword>
<evidence type="ECO:0000259" key="10">
    <source>
        <dbReference type="PROSITE" id="PS50268"/>
    </source>
</evidence>
<dbReference type="GO" id="GO:0005509">
    <property type="term" value="F:calcium ion binding"/>
    <property type="evidence" value="ECO:0007669"/>
    <property type="project" value="UniProtKB-UniRule"/>
</dbReference>
<dbReference type="Gene3D" id="2.60.40.60">
    <property type="entry name" value="Cadherins"/>
    <property type="match status" value="1"/>
</dbReference>
<dbReference type="PANTHER" id="PTHR24026">
    <property type="entry name" value="FAT ATYPICAL CADHERIN-RELATED"/>
    <property type="match status" value="1"/>
</dbReference>
<evidence type="ECO:0000256" key="5">
    <source>
        <dbReference type="ARBA" id="ARBA00022889"/>
    </source>
</evidence>
<comment type="caution">
    <text evidence="11">The sequence shown here is derived from an EMBL/GenBank/DDBJ whole genome shotgun (WGS) entry which is preliminary data.</text>
</comment>
<keyword evidence="4 9" id="KW-0106">Calcium</keyword>
<dbReference type="Pfam" id="PF00028">
    <property type="entry name" value="Cadherin"/>
    <property type="match status" value="1"/>
</dbReference>
<accession>A0A9D4Q7M6</accession>
<dbReference type="GO" id="GO:0007156">
    <property type="term" value="P:homophilic cell adhesion via plasma membrane adhesion molecules"/>
    <property type="evidence" value="ECO:0007669"/>
    <property type="project" value="InterPro"/>
</dbReference>
<dbReference type="PROSITE" id="PS00232">
    <property type="entry name" value="CADHERIN_1"/>
    <property type="match status" value="1"/>
</dbReference>
<evidence type="ECO:0000256" key="8">
    <source>
        <dbReference type="ARBA" id="ARBA00023180"/>
    </source>
</evidence>
<dbReference type="FunFam" id="2.60.40.60:FF:000134">
    <property type="entry name" value="protocadherin Fat 4"/>
    <property type="match status" value="1"/>
</dbReference>
<dbReference type="CDD" id="cd11304">
    <property type="entry name" value="Cadherin_repeat"/>
    <property type="match status" value="1"/>
</dbReference>
<dbReference type="InterPro" id="IPR002126">
    <property type="entry name" value="Cadherin-like_dom"/>
</dbReference>
<dbReference type="PROSITE" id="PS50268">
    <property type="entry name" value="CADHERIN_2"/>
    <property type="match status" value="1"/>
</dbReference>
<evidence type="ECO:0000256" key="7">
    <source>
        <dbReference type="ARBA" id="ARBA00023136"/>
    </source>
</evidence>
<dbReference type="EMBL" id="JABSTV010001248">
    <property type="protein sequence ID" value="KAH7969349.1"/>
    <property type="molecule type" value="Genomic_DNA"/>
</dbReference>
<evidence type="ECO:0000256" key="1">
    <source>
        <dbReference type="ARBA" id="ARBA00004370"/>
    </source>
</evidence>
<protein>
    <recommendedName>
        <fullName evidence="10">Cadherin domain-containing protein</fullName>
    </recommendedName>
</protein>
<proteinExistence type="predicted"/>
<keyword evidence="3" id="KW-0677">Repeat</keyword>
<comment type="subcellular location">
    <subcellularLocation>
        <location evidence="1">Membrane</location>
    </subcellularLocation>
</comment>
<evidence type="ECO:0000256" key="4">
    <source>
        <dbReference type="ARBA" id="ARBA00022837"/>
    </source>
</evidence>
<evidence type="ECO:0000313" key="12">
    <source>
        <dbReference type="Proteomes" id="UP000821837"/>
    </source>
</evidence>
<keyword evidence="5" id="KW-0130">Cell adhesion</keyword>
<reference evidence="11" key="2">
    <citation type="submission" date="2021-09" db="EMBL/GenBank/DDBJ databases">
        <authorList>
            <person name="Jia N."/>
            <person name="Wang J."/>
            <person name="Shi W."/>
            <person name="Du L."/>
            <person name="Sun Y."/>
            <person name="Zhan W."/>
            <person name="Jiang J."/>
            <person name="Wang Q."/>
            <person name="Zhang B."/>
            <person name="Ji P."/>
            <person name="Sakyi L.B."/>
            <person name="Cui X."/>
            <person name="Yuan T."/>
            <person name="Jiang B."/>
            <person name="Yang W."/>
            <person name="Lam T.T.-Y."/>
            <person name="Chang Q."/>
            <person name="Ding S."/>
            <person name="Wang X."/>
            <person name="Zhu J."/>
            <person name="Ruan X."/>
            <person name="Zhao L."/>
            <person name="Wei J."/>
            <person name="Que T."/>
            <person name="Du C."/>
            <person name="Cheng J."/>
            <person name="Dai P."/>
            <person name="Han X."/>
            <person name="Huang E."/>
            <person name="Gao Y."/>
            <person name="Liu J."/>
            <person name="Shao H."/>
            <person name="Ye R."/>
            <person name="Li L."/>
            <person name="Wei W."/>
            <person name="Wang X."/>
            <person name="Wang C."/>
            <person name="Huo Q."/>
            <person name="Li W."/>
            <person name="Guo W."/>
            <person name="Chen H."/>
            <person name="Chen S."/>
            <person name="Zhou L."/>
            <person name="Zhou L."/>
            <person name="Ni X."/>
            <person name="Tian J."/>
            <person name="Zhou Y."/>
            <person name="Sheng Y."/>
            <person name="Liu T."/>
            <person name="Pan Y."/>
            <person name="Xia L."/>
            <person name="Li J."/>
            <person name="Zhao F."/>
            <person name="Cao W."/>
        </authorList>
    </citation>
    <scope>NUCLEOTIDE SEQUENCE</scope>
    <source>
        <strain evidence="11">Rsan-2018</strain>
        <tissue evidence="11">Larvae</tissue>
    </source>
</reference>
<dbReference type="Proteomes" id="UP000821837">
    <property type="component" value="Unassembled WGS sequence"/>
</dbReference>
<evidence type="ECO:0000313" key="11">
    <source>
        <dbReference type="EMBL" id="KAH7969349.1"/>
    </source>
</evidence>
<dbReference type="InterPro" id="IPR020894">
    <property type="entry name" value="Cadherin_CS"/>
</dbReference>
<evidence type="ECO:0000256" key="2">
    <source>
        <dbReference type="ARBA" id="ARBA00022692"/>
    </source>
</evidence>
<keyword evidence="2" id="KW-0812">Transmembrane</keyword>
<dbReference type="SMART" id="SM00112">
    <property type="entry name" value="CA"/>
    <property type="match status" value="1"/>
</dbReference>
<dbReference type="InterPro" id="IPR015919">
    <property type="entry name" value="Cadherin-like_sf"/>
</dbReference>
<dbReference type="GO" id="GO:0005886">
    <property type="term" value="C:plasma membrane"/>
    <property type="evidence" value="ECO:0007669"/>
    <property type="project" value="InterPro"/>
</dbReference>